<evidence type="ECO:0000313" key="3">
    <source>
        <dbReference type="Proteomes" id="UP000287969"/>
    </source>
</evidence>
<dbReference type="PANTHER" id="PTHR30121:SF6">
    <property type="entry name" value="SLR6007 PROTEIN"/>
    <property type="match status" value="1"/>
</dbReference>
<dbReference type="InterPro" id="IPR043964">
    <property type="entry name" value="P-loop_TraG"/>
</dbReference>
<evidence type="ECO:0000313" key="2">
    <source>
        <dbReference type="EMBL" id="QAT60136.1"/>
    </source>
</evidence>
<organism evidence="2 3">
    <name type="scientific">Acidilutibacter cellobiosedens</name>
    <dbReference type="NCBI Taxonomy" id="2507161"/>
    <lineage>
        <taxon>Bacteria</taxon>
        <taxon>Bacillati</taxon>
        <taxon>Bacillota</taxon>
        <taxon>Tissierellia</taxon>
        <taxon>Tissierellales</taxon>
        <taxon>Acidilutibacteraceae</taxon>
        <taxon>Acidilutibacter</taxon>
    </lineage>
</organism>
<dbReference type="SUPFAM" id="SSF52540">
    <property type="entry name" value="P-loop containing nucleoside triphosphate hydrolases"/>
    <property type="match status" value="1"/>
</dbReference>
<gene>
    <name evidence="2" type="ORF">EQM13_00390</name>
</gene>
<dbReference type="Gene3D" id="1.10.8.730">
    <property type="match status" value="1"/>
</dbReference>
<dbReference type="Pfam" id="PF19044">
    <property type="entry name" value="P-loop_TraG"/>
    <property type="match status" value="1"/>
</dbReference>
<dbReference type="EMBL" id="CP035282">
    <property type="protein sequence ID" value="QAT60136.1"/>
    <property type="molecule type" value="Genomic_DNA"/>
</dbReference>
<dbReference type="RefSeq" id="WP_128751609.1">
    <property type="nucleotide sequence ID" value="NZ_CP035282.1"/>
</dbReference>
<proteinExistence type="predicted"/>
<sequence length="609" mass="69437">MARKRKPLSPPQEDTRIQEFLDMIAPSVIKFNTDHFICGNTYRCVWALREYPTATEEQAILRHLGEKDGVTLRIYTRHVTPVEEKKIISNAANKNRLSKSNTNDLQQTVMAESNLQDVATIVAQAHRNREPFIHSAVYIELSAYDLDQLKLLQTEVMTELIRSKLNVDRLILRQQQGFQCVMPSGFNVFRDQFERVLPASSVANLYPFNYSGKTDANGFYVGRDKFGSNVLVDFNKRADDKTNANILILGNSGQGKSYLLKLILCNLRESGMNVCALDPEMEYEDLTNNLGGCFIDLMSGEFIINVLEPKTWDENGSTEDKDAPQTFRISSKLSQHISFLKDFFRTYKDFSDREIDTIEIMLQKLYAKFGISDSTKFDQLTAKDYPILSDLYGLIEEEYKGFDENSRQLYTAELLQNILLGLHSICKGAESKFFDGHTNITDSSFVTFGVKGLLQASKSLKNALLFNILSYMSNELLTNGNTAASIDEFYLFLTNLTAVEYVRNFSKRVRKKDSAVIIASQNLEDFNIEGIREYTKPLFSIPTHQFLFNAGNIDAKFYIDTLQLEQSEYNLIRYPQRGVCLYKCGNERYNLMVNAPEHKAKLFGKAGGR</sequence>
<feature type="domain" description="TraG P-loop" evidence="1">
    <location>
        <begin position="227"/>
        <end position="526"/>
    </location>
</feature>
<accession>A0A410Q874</accession>
<protein>
    <submittedName>
        <fullName evidence="2">DUF87 domain-containing protein</fullName>
    </submittedName>
</protein>
<dbReference type="OrthoDB" id="9804380at2"/>
<evidence type="ECO:0000259" key="1">
    <source>
        <dbReference type="Pfam" id="PF19044"/>
    </source>
</evidence>
<dbReference type="InterPro" id="IPR051162">
    <property type="entry name" value="T4SS_component"/>
</dbReference>
<dbReference type="PANTHER" id="PTHR30121">
    <property type="entry name" value="UNCHARACTERIZED PROTEIN YJGR-RELATED"/>
    <property type="match status" value="1"/>
</dbReference>
<reference evidence="3" key="1">
    <citation type="submission" date="2019-01" db="EMBL/GenBank/DDBJ databases">
        <title>Draft genomes of a novel of Sporanaerobacter strains.</title>
        <authorList>
            <person name="Ma S."/>
        </authorList>
    </citation>
    <scope>NUCLEOTIDE SEQUENCE [LARGE SCALE GENOMIC DNA]</scope>
    <source>
        <strain evidence="3">NJN-17</strain>
    </source>
</reference>
<dbReference type="Proteomes" id="UP000287969">
    <property type="component" value="Chromosome"/>
</dbReference>
<dbReference type="Gene3D" id="3.40.50.300">
    <property type="entry name" value="P-loop containing nucleotide triphosphate hydrolases"/>
    <property type="match status" value="1"/>
</dbReference>
<dbReference type="AlphaFoldDB" id="A0A410Q874"/>
<keyword evidence="3" id="KW-1185">Reference proteome</keyword>
<dbReference type="KEGG" id="spoa:EQM13_00390"/>
<dbReference type="InterPro" id="IPR027417">
    <property type="entry name" value="P-loop_NTPase"/>
</dbReference>
<name>A0A410Q874_9FIRM</name>